<accession>A0A8H6TKR9</accession>
<dbReference type="PROSITE" id="PS00122">
    <property type="entry name" value="CARBOXYLESTERASE_B_1"/>
    <property type="match status" value="1"/>
</dbReference>
<feature type="domain" description="Carboxylesterase type B" evidence="5">
    <location>
        <begin position="24"/>
        <end position="497"/>
    </location>
</feature>
<feature type="transmembrane region" description="Helical" evidence="3">
    <location>
        <begin position="682"/>
        <end position="699"/>
    </location>
</feature>
<evidence type="ECO:0000256" key="3">
    <source>
        <dbReference type="SAM" id="Phobius"/>
    </source>
</evidence>
<evidence type="ECO:0000256" key="2">
    <source>
        <dbReference type="ARBA" id="ARBA00022801"/>
    </source>
</evidence>
<dbReference type="SUPFAM" id="SSF53474">
    <property type="entry name" value="alpha/beta-Hydrolases"/>
    <property type="match status" value="1"/>
</dbReference>
<organism evidence="6 7">
    <name type="scientific">Mycena chlorophos</name>
    <name type="common">Agaric fungus</name>
    <name type="synonym">Agaricus chlorophos</name>
    <dbReference type="NCBI Taxonomy" id="658473"/>
    <lineage>
        <taxon>Eukaryota</taxon>
        <taxon>Fungi</taxon>
        <taxon>Dikarya</taxon>
        <taxon>Basidiomycota</taxon>
        <taxon>Agaricomycotina</taxon>
        <taxon>Agaricomycetes</taxon>
        <taxon>Agaricomycetidae</taxon>
        <taxon>Agaricales</taxon>
        <taxon>Marasmiineae</taxon>
        <taxon>Mycenaceae</taxon>
        <taxon>Mycena</taxon>
    </lineage>
</organism>
<dbReference type="Gene3D" id="3.40.50.1820">
    <property type="entry name" value="alpha/beta hydrolase"/>
    <property type="match status" value="1"/>
</dbReference>
<evidence type="ECO:0000313" key="6">
    <source>
        <dbReference type="EMBL" id="KAF7318502.1"/>
    </source>
</evidence>
<keyword evidence="2 6" id="KW-0378">Hydrolase</keyword>
<dbReference type="InterPro" id="IPR019826">
    <property type="entry name" value="Carboxylesterase_B_AS"/>
</dbReference>
<dbReference type="Pfam" id="PF00135">
    <property type="entry name" value="COesterase"/>
    <property type="match status" value="1"/>
</dbReference>
<feature type="signal peptide" evidence="4">
    <location>
        <begin position="1"/>
        <end position="20"/>
    </location>
</feature>
<dbReference type="AlphaFoldDB" id="A0A8H6TKR9"/>
<keyword evidence="3" id="KW-0812">Transmembrane</keyword>
<evidence type="ECO:0000313" key="7">
    <source>
        <dbReference type="Proteomes" id="UP000613580"/>
    </source>
</evidence>
<evidence type="ECO:0000256" key="1">
    <source>
        <dbReference type="ARBA" id="ARBA00005964"/>
    </source>
</evidence>
<comment type="caution">
    <text evidence="6">The sequence shown here is derived from an EMBL/GenBank/DDBJ whole genome shotgun (WGS) entry which is preliminary data.</text>
</comment>
<sequence length="736" mass="79487">MRLDFQRLLSLPALLPAARAVLQSVTLDYGTFNGLANATAGIVYFRGIRYAEAPVGDLRWKAPVSPPTTHMGTVDATEYGDACIAINQATVTSGTSEDCLSVNIFIPYNTTAASKLPVLVYFHGGGFVAGDATTFPPENIIQGAASPLIFVTFQYRLGPLGFLGGSALKENGVLNAGLLDQKAGLEWLQRYIAQFGGDPRKVTIWGESAGAGATMFHLIANGGTNGNLFRAAMGDSPSLSFLPEYNSTYIEGVYSQFVGFTNCAGLDNSATVACLRALPADSIALAGNEVYLNRTAAIFAFGPYTDGVFIQQRPVEAFKSGAFARVPVLFGSNTDEGANWSASLADPAANTSNPLATQTTVYNFLAGQFATLTMESFNTAVAKYYPLEAYNNSFSLQGQQMYGELRYICSALLITGAATRFGLPGYQYHWDNPTIGSDHGEDLYAFFEGPEVFDTADQALFVAMRRWFTSFAISGEKPVAADAITWESNADRAKQLLKPVPVGGPEENTPAYYYAHLAWTDHLLHALLYPTAAPKPSAKLSMPMSTPVKAPADKSLGRELSGLRAAMGPLFWRARPSVVFLARIIKLRALVALGRWPDVPAALECAENDLGIALLAPTHPPPLYTTSTFHAVVTIHVLVLGVVCINESLIGWRPTPLAEGVLAVPLDHKHSLLFVRTTHPRVLYALGYLICAIARRYLVDRELKRKTFILEGLGVVDRDAVRELKVPRWAALATCK</sequence>
<keyword evidence="7" id="KW-1185">Reference proteome</keyword>
<dbReference type="InterPro" id="IPR029058">
    <property type="entry name" value="AB_hydrolase_fold"/>
</dbReference>
<reference evidence="6" key="1">
    <citation type="submission" date="2020-05" db="EMBL/GenBank/DDBJ databases">
        <title>Mycena genomes resolve the evolution of fungal bioluminescence.</title>
        <authorList>
            <person name="Tsai I.J."/>
        </authorList>
    </citation>
    <scope>NUCLEOTIDE SEQUENCE</scope>
    <source>
        <strain evidence="6">110903Hualien_Pintung</strain>
    </source>
</reference>
<feature type="chain" id="PRO_5034602643" evidence="4">
    <location>
        <begin position="21"/>
        <end position="736"/>
    </location>
</feature>
<proteinExistence type="inferred from homology"/>
<dbReference type="EMBL" id="JACAZE010000004">
    <property type="protein sequence ID" value="KAF7318502.1"/>
    <property type="molecule type" value="Genomic_DNA"/>
</dbReference>
<evidence type="ECO:0000259" key="5">
    <source>
        <dbReference type="Pfam" id="PF00135"/>
    </source>
</evidence>
<protein>
    <submittedName>
        <fullName evidence="6">Carboxylic ester hydrolase</fullName>
    </submittedName>
</protein>
<keyword evidence="3" id="KW-1133">Transmembrane helix</keyword>
<dbReference type="Proteomes" id="UP000613580">
    <property type="component" value="Unassembled WGS sequence"/>
</dbReference>
<gene>
    <name evidence="6" type="ORF">HMN09_00359600</name>
</gene>
<evidence type="ECO:0000256" key="4">
    <source>
        <dbReference type="SAM" id="SignalP"/>
    </source>
</evidence>
<dbReference type="OrthoDB" id="408631at2759"/>
<dbReference type="PANTHER" id="PTHR11559">
    <property type="entry name" value="CARBOXYLESTERASE"/>
    <property type="match status" value="1"/>
</dbReference>
<comment type="similarity">
    <text evidence="1">Belongs to the type-B carboxylesterase/lipase family.</text>
</comment>
<name>A0A8H6TKR9_MYCCL</name>
<keyword evidence="4" id="KW-0732">Signal</keyword>
<dbReference type="InterPro" id="IPR050309">
    <property type="entry name" value="Type-B_Carboxylest/Lipase"/>
</dbReference>
<dbReference type="GO" id="GO:0016787">
    <property type="term" value="F:hydrolase activity"/>
    <property type="evidence" value="ECO:0007669"/>
    <property type="project" value="UniProtKB-KW"/>
</dbReference>
<dbReference type="InterPro" id="IPR002018">
    <property type="entry name" value="CarbesteraseB"/>
</dbReference>
<keyword evidence="3" id="KW-0472">Membrane</keyword>